<protein>
    <recommendedName>
        <fullName evidence="5">Allergen Asp f 7</fullName>
    </recommendedName>
</protein>
<dbReference type="VEuPathDB" id="FungiDB:DNF11_2877"/>
<dbReference type="InterPro" id="IPR036908">
    <property type="entry name" value="RlpA-like_sf"/>
</dbReference>
<feature type="signal peptide" evidence="2">
    <location>
        <begin position="1"/>
        <end position="22"/>
    </location>
</feature>
<evidence type="ECO:0000256" key="1">
    <source>
        <dbReference type="ARBA" id="ARBA00022729"/>
    </source>
</evidence>
<dbReference type="SUPFAM" id="SSF50685">
    <property type="entry name" value="Barwin-like endoglucanases"/>
    <property type="match status" value="1"/>
</dbReference>
<dbReference type="PANTHER" id="PTHR31836:SF25">
    <property type="entry name" value="RLPA-LIKE PROTEIN DOUBLE-PSI BETA-BARREL DOMAIN-CONTAINING PROTEIN"/>
    <property type="match status" value="1"/>
</dbReference>
<keyword evidence="1 2" id="KW-0732">Signal</keyword>
<dbReference type="STRING" id="425264.A0A3G2SBW1"/>
<dbReference type="OrthoDB" id="406505at2759"/>
<evidence type="ECO:0008006" key="5">
    <source>
        <dbReference type="Google" id="ProtNLM"/>
    </source>
</evidence>
<gene>
    <name evidence="3" type="ORF">DNF11_2877</name>
</gene>
<evidence type="ECO:0000313" key="3">
    <source>
        <dbReference type="EMBL" id="AYO43827.1"/>
    </source>
</evidence>
<accession>A0A3G2SBW1</accession>
<feature type="chain" id="PRO_5018236518" description="Allergen Asp f 7" evidence="2">
    <location>
        <begin position="23"/>
        <end position="140"/>
    </location>
</feature>
<dbReference type="PANTHER" id="PTHR31836">
    <property type="match status" value="1"/>
</dbReference>
<dbReference type="InterPro" id="IPR051477">
    <property type="entry name" value="Expansin_CellWall"/>
</dbReference>
<dbReference type="EMBL" id="CP033152">
    <property type="protein sequence ID" value="AYO43827.1"/>
    <property type="molecule type" value="Genomic_DNA"/>
</dbReference>
<keyword evidence="4" id="KW-1185">Reference proteome</keyword>
<evidence type="ECO:0000256" key="2">
    <source>
        <dbReference type="SAM" id="SignalP"/>
    </source>
</evidence>
<dbReference type="AlphaFoldDB" id="A0A3G2SBW1"/>
<sequence>MKFSSIIALAALFVAGSATVSANHVERAHQLKARVHKENGIEKRGQGKMTWYAGGMLNAPACGGDAPSDDDFIVAVAENGGYGSCNQKVRLHYQGQTVEATIRDFCDGCGFGHFDATKGLFSKFAGLEEGVLTGVDYQLL</sequence>
<proteinExistence type="predicted"/>
<evidence type="ECO:0000313" key="4">
    <source>
        <dbReference type="Proteomes" id="UP000269793"/>
    </source>
</evidence>
<dbReference type="Gene3D" id="2.40.40.10">
    <property type="entry name" value="RlpA-like domain"/>
    <property type="match status" value="1"/>
</dbReference>
<name>A0A3G2SBW1_MALR7</name>
<dbReference type="CDD" id="cd22191">
    <property type="entry name" value="DPBB_RlpA_EXP_N-like"/>
    <property type="match status" value="1"/>
</dbReference>
<dbReference type="Proteomes" id="UP000269793">
    <property type="component" value="Chromosome V"/>
</dbReference>
<reference evidence="3 4" key="1">
    <citation type="submission" date="2018-10" db="EMBL/GenBank/DDBJ databases">
        <title>Complete genome sequence of Malassezia restricta CBS 7877.</title>
        <authorList>
            <person name="Morand S.C."/>
            <person name="Bertignac M."/>
            <person name="Iltis A."/>
            <person name="Kolder I."/>
            <person name="Pirovano W."/>
            <person name="Jourdain R."/>
            <person name="Clavaud C."/>
        </authorList>
    </citation>
    <scope>NUCLEOTIDE SEQUENCE [LARGE SCALE GENOMIC DNA]</scope>
    <source>
        <strain evidence="3 4">CBS 7877</strain>
    </source>
</reference>
<organism evidence="3 4">
    <name type="scientific">Malassezia restricta (strain ATCC 96810 / NBRC 103918 / CBS 7877)</name>
    <name type="common">Seborrheic dermatitis infection agent</name>
    <dbReference type="NCBI Taxonomy" id="425264"/>
    <lineage>
        <taxon>Eukaryota</taxon>
        <taxon>Fungi</taxon>
        <taxon>Dikarya</taxon>
        <taxon>Basidiomycota</taxon>
        <taxon>Ustilaginomycotina</taxon>
        <taxon>Malasseziomycetes</taxon>
        <taxon>Malasseziales</taxon>
        <taxon>Malasseziaceae</taxon>
        <taxon>Malassezia</taxon>
    </lineage>
</organism>